<dbReference type="Proteomes" id="UP000283530">
    <property type="component" value="Unassembled WGS sequence"/>
</dbReference>
<keyword evidence="2" id="KW-1185">Reference proteome</keyword>
<evidence type="ECO:0000313" key="2">
    <source>
        <dbReference type="Proteomes" id="UP000283530"/>
    </source>
</evidence>
<reference evidence="1 2" key="1">
    <citation type="journal article" date="2019" name="Nat. Plants">
        <title>Stout camphor tree genome fills gaps in understanding of flowering plant genome evolution.</title>
        <authorList>
            <person name="Chaw S.M."/>
            <person name="Liu Y.C."/>
            <person name="Wu Y.W."/>
            <person name="Wang H.Y."/>
            <person name="Lin C.I."/>
            <person name="Wu C.S."/>
            <person name="Ke H.M."/>
            <person name="Chang L.Y."/>
            <person name="Hsu C.Y."/>
            <person name="Yang H.T."/>
            <person name="Sudianto E."/>
            <person name="Hsu M.H."/>
            <person name="Wu K.P."/>
            <person name="Wang L.N."/>
            <person name="Leebens-Mack J.H."/>
            <person name="Tsai I.J."/>
        </authorList>
    </citation>
    <scope>NUCLEOTIDE SEQUENCE [LARGE SCALE GENOMIC DNA]</scope>
    <source>
        <strain evidence="2">cv. Chaw 1501</strain>
        <tissue evidence="1">Young leaves</tissue>
    </source>
</reference>
<name>A0A443N2L1_9MAGN</name>
<organism evidence="1 2">
    <name type="scientific">Cinnamomum micranthum f. kanehirae</name>
    <dbReference type="NCBI Taxonomy" id="337451"/>
    <lineage>
        <taxon>Eukaryota</taxon>
        <taxon>Viridiplantae</taxon>
        <taxon>Streptophyta</taxon>
        <taxon>Embryophyta</taxon>
        <taxon>Tracheophyta</taxon>
        <taxon>Spermatophyta</taxon>
        <taxon>Magnoliopsida</taxon>
        <taxon>Magnoliidae</taxon>
        <taxon>Laurales</taxon>
        <taxon>Lauraceae</taxon>
        <taxon>Cinnamomum</taxon>
    </lineage>
</organism>
<protein>
    <submittedName>
        <fullName evidence="1">Uncharacterized protein</fullName>
    </submittedName>
</protein>
<evidence type="ECO:0000313" key="1">
    <source>
        <dbReference type="EMBL" id="RWR72741.1"/>
    </source>
</evidence>
<comment type="caution">
    <text evidence="1">The sequence shown here is derived from an EMBL/GenBank/DDBJ whole genome shotgun (WGS) entry which is preliminary data.</text>
</comment>
<dbReference type="AlphaFoldDB" id="A0A443N2L1"/>
<sequence>MQIKENFQQEAPTFPQKKPWKSFSLFPLSISSFPWRFVFRGCEVSGFLGFFPSCNRCGIHRKDWILKPTVA</sequence>
<gene>
    <name evidence="1" type="ORF">CKAN_00098000</name>
</gene>
<dbReference type="EMBL" id="QPKB01000001">
    <property type="protein sequence ID" value="RWR72741.1"/>
    <property type="molecule type" value="Genomic_DNA"/>
</dbReference>
<accession>A0A443N2L1</accession>
<proteinExistence type="predicted"/>